<dbReference type="AlphaFoldDB" id="A0AAW2IAZ5"/>
<organism evidence="1">
    <name type="scientific">Menopon gallinae</name>
    <name type="common">poultry shaft louse</name>
    <dbReference type="NCBI Taxonomy" id="328185"/>
    <lineage>
        <taxon>Eukaryota</taxon>
        <taxon>Metazoa</taxon>
        <taxon>Ecdysozoa</taxon>
        <taxon>Arthropoda</taxon>
        <taxon>Hexapoda</taxon>
        <taxon>Insecta</taxon>
        <taxon>Pterygota</taxon>
        <taxon>Neoptera</taxon>
        <taxon>Paraneoptera</taxon>
        <taxon>Psocodea</taxon>
        <taxon>Troctomorpha</taxon>
        <taxon>Phthiraptera</taxon>
        <taxon>Amblycera</taxon>
        <taxon>Menoponidae</taxon>
        <taxon>Menopon</taxon>
    </lineage>
</organism>
<name>A0AAW2IAZ5_9NEOP</name>
<proteinExistence type="predicted"/>
<protein>
    <submittedName>
        <fullName evidence="1">Uncharacterized protein</fullName>
    </submittedName>
</protein>
<evidence type="ECO:0000313" key="1">
    <source>
        <dbReference type="EMBL" id="KAL0279332.1"/>
    </source>
</evidence>
<accession>A0AAW2IAZ5</accession>
<sequence>MSVKRRKRSIESRKTGRNACNCRSRWLWTGLDSVKNRRKDAEVAAAGSHEEMGRVIFRNLLVDDLAVSGAGVYVMVYSSCYIHACQSVPPGRMHNPPPGTTVIIAFALRLSISENQDSQSMDVSAFFPGVLAAQDFPGSCLPFFSLTLRDHPPHPECLLKVSRTLLP</sequence>
<dbReference type="EMBL" id="JARGDH010000001">
    <property type="protein sequence ID" value="KAL0279332.1"/>
    <property type="molecule type" value="Genomic_DNA"/>
</dbReference>
<gene>
    <name evidence="1" type="ORF">PYX00_000920</name>
</gene>
<reference evidence="1" key="1">
    <citation type="journal article" date="2024" name="Gigascience">
        <title>Chromosome-level genome of the poultry shaft louse Menopon gallinae provides insight into the host-switching and adaptive evolution of parasitic lice.</title>
        <authorList>
            <person name="Xu Y."/>
            <person name="Ma L."/>
            <person name="Liu S."/>
            <person name="Liang Y."/>
            <person name="Liu Q."/>
            <person name="He Z."/>
            <person name="Tian L."/>
            <person name="Duan Y."/>
            <person name="Cai W."/>
            <person name="Li H."/>
            <person name="Song F."/>
        </authorList>
    </citation>
    <scope>NUCLEOTIDE SEQUENCE</scope>
    <source>
        <strain evidence="1">Cailab_2023a</strain>
    </source>
</reference>
<comment type="caution">
    <text evidence="1">The sequence shown here is derived from an EMBL/GenBank/DDBJ whole genome shotgun (WGS) entry which is preliminary data.</text>
</comment>